<dbReference type="InterPro" id="IPR007527">
    <property type="entry name" value="Znf_SWIM"/>
</dbReference>
<reference evidence="4 5" key="1">
    <citation type="submission" date="2019-04" db="EMBL/GenBank/DDBJ databases">
        <title>Cohnella sp. nov. isolated from preserved vegetables.</title>
        <authorList>
            <person name="Lin S.-Y."/>
            <person name="Hung M.-H."/>
            <person name="Young C.-C."/>
        </authorList>
    </citation>
    <scope>NUCLEOTIDE SEQUENCE [LARGE SCALE GENOMIC DNA]</scope>
    <source>
        <strain evidence="4 5">CC-MHH1044</strain>
    </source>
</reference>
<keyword evidence="1" id="KW-0863">Zinc-finger</keyword>
<keyword evidence="1" id="KW-0479">Metal-binding</keyword>
<dbReference type="GO" id="GO:0008270">
    <property type="term" value="F:zinc ion binding"/>
    <property type="evidence" value="ECO:0007669"/>
    <property type="project" value="UniProtKB-KW"/>
</dbReference>
<dbReference type="PROSITE" id="PS50966">
    <property type="entry name" value="ZF_SWIM"/>
    <property type="match status" value="1"/>
</dbReference>
<evidence type="ECO:0000256" key="1">
    <source>
        <dbReference type="PROSITE-ProRule" id="PRU00325"/>
    </source>
</evidence>
<dbReference type="AlphaFoldDB" id="A0A4V3WGJ2"/>
<proteinExistence type="predicted"/>
<dbReference type="Pfam" id="PF04434">
    <property type="entry name" value="SWIM"/>
    <property type="match status" value="1"/>
</dbReference>
<evidence type="ECO:0000313" key="5">
    <source>
        <dbReference type="Proteomes" id="UP000310636"/>
    </source>
</evidence>
<gene>
    <name evidence="4" type="ORF">E6C55_00100</name>
</gene>
<feature type="compositionally biased region" description="Basic and acidic residues" evidence="2">
    <location>
        <begin position="108"/>
        <end position="132"/>
    </location>
</feature>
<dbReference type="EMBL" id="SSOB01000001">
    <property type="protein sequence ID" value="THF84426.1"/>
    <property type="molecule type" value="Genomic_DNA"/>
</dbReference>
<keyword evidence="1" id="KW-0862">Zinc</keyword>
<organism evidence="4 5">
    <name type="scientific">Cohnella fermenti</name>
    <dbReference type="NCBI Taxonomy" id="2565925"/>
    <lineage>
        <taxon>Bacteria</taxon>
        <taxon>Bacillati</taxon>
        <taxon>Bacillota</taxon>
        <taxon>Bacilli</taxon>
        <taxon>Bacillales</taxon>
        <taxon>Paenibacillaceae</taxon>
        <taxon>Cohnella</taxon>
    </lineage>
</organism>
<protein>
    <submittedName>
        <fullName evidence="4">SWIM zinc finger family protein</fullName>
    </submittedName>
</protein>
<dbReference type="RefSeq" id="WP_136367741.1">
    <property type="nucleotide sequence ID" value="NZ_SSOB01000001.1"/>
</dbReference>
<evidence type="ECO:0000313" key="4">
    <source>
        <dbReference type="EMBL" id="THF84426.1"/>
    </source>
</evidence>
<dbReference type="Proteomes" id="UP000310636">
    <property type="component" value="Unassembled WGS sequence"/>
</dbReference>
<name>A0A4V3WGJ2_9BACL</name>
<feature type="domain" description="SWIM-type" evidence="3">
    <location>
        <begin position="55"/>
        <end position="91"/>
    </location>
</feature>
<evidence type="ECO:0000259" key="3">
    <source>
        <dbReference type="PROSITE" id="PS50966"/>
    </source>
</evidence>
<feature type="region of interest" description="Disordered" evidence="2">
    <location>
        <begin position="108"/>
        <end position="138"/>
    </location>
</feature>
<dbReference type="OrthoDB" id="9816340at2"/>
<sequence length="482" mass="54051">MISITEAYVDSVALNAAASKNGRDLVKKNSFPLLCRTEDDTLLFGECKGSGSEPYRCSADFLKPEGPIFRCSCPSRQFPCKHILGMLYAYAGGKPFAVAEVPQDIQDKRDKASLREEKKKEAGATEGSEEKPRRRQTNKSALIKKIVAQLEGIGLADKLLTGIVQSGLGGVDKKAVQMMADQVKQLGNFYIPGIQASCRALLLELQTDGDRESMYTAAIPHLTVLHSLLKKAKEYLERRMADPDVTPMDTASVLEEAIGHAWQLAELKELGLVDNDAALLQLSFRSYFDSSREEFVDEGHWIRLGTERIHMTRTYRPYRAAKYIREEDSQFQLVQIKELFVYPGELNARVRWEDASYCDPNSEDMKMVQSQARCSFSEVVKQVKNHIKNPLSDKHPVLLLAYREIVSVNGQYALVDEQGKQIPLADISYLNHATTSLLPLLKQDDLRNGAMLVMFEHDFQRNALSAQPLSVVTGQGVIRLLY</sequence>
<comment type="caution">
    <text evidence="4">The sequence shown here is derived from an EMBL/GenBank/DDBJ whole genome shotgun (WGS) entry which is preliminary data.</text>
</comment>
<keyword evidence="5" id="KW-1185">Reference proteome</keyword>
<accession>A0A4V3WGJ2</accession>
<evidence type="ECO:0000256" key="2">
    <source>
        <dbReference type="SAM" id="MobiDB-lite"/>
    </source>
</evidence>